<dbReference type="SUPFAM" id="SSF47729">
    <property type="entry name" value="IHF-like DNA-binding proteins"/>
    <property type="match status" value="1"/>
</dbReference>
<dbReference type="Gene3D" id="4.10.520.10">
    <property type="entry name" value="IHF-like DNA-binding proteins"/>
    <property type="match status" value="1"/>
</dbReference>
<evidence type="ECO:0000256" key="2">
    <source>
        <dbReference type="ARBA" id="ARBA00023067"/>
    </source>
</evidence>
<evidence type="ECO:0000256" key="3">
    <source>
        <dbReference type="ARBA" id="ARBA00023125"/>
    </source>
</evidence>
<dbReference type="RefSeq" id="WP_191155580.1">
    <property type="nucleotide sequence ID" value="NZ_JACXAI010000002.1"/>
</dbReference>
<dbReference type="InterPro" id="IPR010992">
    <property type="entry name" value="IHF-like_DNA-bd_dom_sf"/>
</dbReference>
<dbReference type="CDD" id="cd13831">
    <property type="entry name" value="HU"/>
    <property type="match status" value="1"/>
</dbReference>
<dbReference type="GO" id="GO:0030527">
    <property type="term" value="F:structural constituent of chromatin"/>
    <property type="evidence" value="ECO:0007669"/>
    <property type="project" value="InterPro"/>
</dbReference>
<dbReference type="Proteomes" id="UP000626844">
    <property type="component" value="Unassembled WGS sequence"/>
</dbReference>
<dbReference type="SMART" id="SM00411">
    <property type="entry name" value="BHL"/>
    <property type="match status" value="1"/>
</dbReference>
<comment type="caution">
    <text evidence="5">The sequence shown here is derived from an EMBL/GenBank/DDBJ whole genome shotgun (WGS) entry which is preliminary data.</text>
</comment>
<dbReference type="GO" id="GO:0003677">
    <property type="term" value="F:DNA binding"/>
    <property type="evidence" value="ECO:0007669"/>
    <property type="project" value="UniProtKB-KW"/>
</dbReference>
<evidence type="ECO:0000313" key="5">
    <source>
        <dbReference type="EMBL" id="MBD1379196.1"/>
    </source>
</evidence>
<dbReference type="InterPro" id="IPR000119">
    <property type="entry name" value="Hist_DNA-bd"/>
</dbReference>
<dbReference type="PANTHER" id="PTHR33175">
    <property type="entry name" value="DNA-BINDING PROTEIN HU"/>
    <property type="match status" value="1"/>
</dbReference>
<comment type="similarity">
    <text evidence="1 4">Belongs to the bacterial histone-like protein family.</text>
</comment>
<keyword evidence="6" id="KW-1185">Reference proteome</keyword>
<reference evidence="5" key="1">
    <citation type="submission" date="2020-09" db="EMBL/GenBank/DDBJ databases">
        <title>A novel bacterium of genus Bacillus, isolated from South China Sea.</title>
        <authorList>
            <person name="Huang H."/>
            <person name="Mo K."/>
            <person name="Hu Y."/>
        </authorList>
    </citation>
    <scope>NUCLEOTIDE SEQUENCE</scope>
    <source>
        <strain evidence="5">IB182487</strain>
    </source>
</reference>
<gene>
    <name evidence="5" type="ORF">IC621_03035</name>
</gene>
<proteinExistence type="inferred from homology"/>
<sequence>MNKQGLITAVAEKLEITKKDAAPIVDGVFEVVLEGLVSEGEVTLGDLGKLQVVERAARTARNPQSGESIEVPAKNAPKFKASKKLREAVL</sequence>
<protein>
    <submittedName>
        <fullName evidence="5">HU family DNA-binding protein</fullName>
    </submittedName>
</protein>
<dbReference type="PANTHER" id="PTHR33175:SF3">
    <property type="entry name" value="DNA-BINDING PROTEIN HU-BETA"/>
    <property type="match status" value="1"/>
</dbReference>
<evidence type="ECO:0000313" key="6">
    <source>
        <dbReference type="Proteomes" id="UP000626844"/>
    </source>
</evidence>
<evidence type="ECO:0000256" key="4">
    <source>
        <dbReference type="RuleBase" id="RU003939"/>
    </source>
</evidence>
<dbReference type="GO" id="GO:0005829">
    <property type="term" value="C:cytosol"/>
    <property type="evidence" value="ECO:0007669"/>
    <property type="project" value="TreeGrafter"/>
</dbReference>
<dbReference type="EMBL" id="JACXAI010000002">
    <property type="protein sequence ID" value="MBD1379196.1"/>
    <property type="molecule type" value="Genomic_DNA"/>
</dbReference>
<evidence type="ECO:0000256" key="1">
    <source>
        <dbReference type="ARBA" id="ARBA00010529"/>
    </source>
</evidence>
<name>A0A926NDF0_9BACI</name>
<keyword evidence="3 5" id="KW-0238">DNA-binding</keyword>
<dbReference type="PRINTS" id="PR01727">
    <property type="entry name" value="DNABINDINGHU"/>
</dbReference>
<dbReference type="GO" id="GO:0030261">
    <property type="term" value="P:chromosome condensation"/>
    <property type="evidence" value="ECO:0007669"/>
    <property type="project" value="UniProtKB-KW"/>
</dbReference>
<dbReference type="Pfam" id="PF00216">
    <property type="entry name" value="Bac_DNA_binding"/>
    <property type="match status" value="1"/>
</dbReference>
<dbReference type="AlphaFoldDB" id="A0A926NDF0"/>
<accession>A0A926NDF0</accession>
<keyword evidence="2" id="KW-0226">DNA condensation</keyword>
<organism evidence="5 6">
    <name type="scientific">Metabacillus arenae</name>
    <dbReference type="NCBI Taxonomy" id="2771434"/>
    <lineage>
        <taxon>Bacteria</taxon>
        <taxon>Bacillati</taxon>
        <taxon>Bacillota</taxon>
        <taxon>Bacilli</taxon>
        <taxon>Bacillales</taxon>
        <taxon>Bacillaceae</taxon>
        <taxon>Metabacillus</taxon>
    </lineage>
</organism>